<dbReference type="PANTHER" id="PTHR40255">
    <property type="entry name" value="UPF0093 MEMBRANE PROTEIN SLR1790"/>
    <property type="match status" value="1"/>
</dbReference>
<gene>
    <name evidence="15" type="primary">hemJ</name>
    <name evidence="15" type="ORF">JJB09_19180</name>
</gene>
<evidence type="ECO:0000256" key="3">
    <source>
        <dbReference type="ARBA" id="ARBA00006501"/>
    </source>
</evidence>
<organism evidence="15 16">
    <name type="scientific">Rhizobium setariae</name>
    <dbReference type="NCBI Taxonomy" id="2801340"/>
    <lineage>
        <taxon>Bacteria</taxon>
        <taxon>Pseudomonadati</taxon>
        <taxon>Pseudomonadota</taxon>
        <taxon>Alphaproteobacteria</taxon>
        <taxon>Hyphomicrobiales</taxon>
        <taxon>Rhizobiaceae</taxon>
        <taxon>Rhizobium/Agrobacterium group</taxon>
        <taxon>Rhizobium</taxon>
    </lineage>
</organism>
<evidence type="ECO:0000256" key="5">
    <source>
        <dbReference type="ARBA" id="ARBA00022475"/>
    </source>
</evidence>
<dbReference type="AlphaFoldDB" id="A0A937CNU4"/>
<keyword evidence="12 14" id="KW-0472">Membrane</keyword>
<evidence type="ECO:0000256" key="14">
    <source>
        <dbReference type="HAMAP-Rule" id="MF_02239"/>
    </source>
</evidence>
<evidence type="ECO:0000256" key="4">
    <source>
        <dbReference type="ARBA" id="ARBA00017504"/>
    </source>
</evidence>
<evidence type="ECO:0000256" key="13">
    <source>
        <dbReference type="ARBA" id="ARBA00048390"/>
    </source>
</evidence>
<dbReference type="GO" id="GO:0046872">
    <property type="term" value="F:metal ion binding"/>
    <property type="evidence" value="ECO:0007669"/>
    <property type="project" value="UniProtKB-KW"/>
</dbReference>
<sequence>MVASGPNPAGSRAWLRATVALIVFGVICAAVLYADADRAYLWAKALHIIAVIAWMAGLLYLPRLFIYHFDTEPGSTTSELFKVMEKRLLRIIMNPAMVIAWCFGLYLAWSAFEFKGGWLHIKLLAVVLLSAVHMHYASAVRAFGRDERPRTQRYWRIMNEAPALLMIVIVLMVVLKPF</sequence>
<evidence type="ECO:0000256" key="7">
    <source>
        <dbReference type="ARBA" id="ARBA00022692"/>
    </source>
</evidence>
<comment type="catalytic activity">
    <reaction evidence="13 14">
        <text>protoporphyrinogen IX + 3 A = protoporphyrin IX + 3 AH2</text>
        <dbReference type="Rhea" id="RHEA:62000"/>
        <dbReference type="ChEBI" id="CHEBI:13193"/>
        <dbReference type="ChEBI" id="CHEBI:17499"/>
        <dbReference type="ChEBI" id="CHEBI:57306"/>
        <dbReference type="ChEBI" id="CHEBI:57307"/>
    </reaction>
</comment>
<comment type="similarity">
    <text evidence="3 14">Belongs to the HemJ family.</text>
</comment>
<comment type="pathway">
    <text evidence="2 14">Porphyrin-containing compound metabolism; protoporphyrin-IX biosynthesis; protoporphyrin-IX from protoporphyrinogen-IX: step 1/1.</text>
</comment>
<comment type="function">
    <text evidence="14">Catalyzes the oxidation of protoporphyrinogen IX to protoporphyrin IX.</text>
</comment>
<dbReference type="InterPro" id="IPR005265">
    <property type="entry name" value="HemJ-like"/>
</dbReference>
<comment type="subunit">
    <text evidence="14">Homodimer.</text>
</comment>
<dbReference type="GO" id="GO:0070818">
    <property type="term" value="F:protoporphyrinogen oxidase activity"/>
    <property type="evidence" value="ECO:0007669"/>
    <property type="project" value="UniProtKB-UniRule"/>
</dbReference>
<keyword evidence="7 14" id="KW-0812">Transmembrane</keyword>
<protein>
    <recommendedName>
        <fullName evidence="4 14">Protoporphyrinogen IX oxidase</fullName>
        <shortName evidence="14">PPO</shortName>
        <ecNumber evidence="14">1.3.99.-</ecNumber>
    </recommendedName>
</protein>
<comment type="cofactor">
    <cofactor evidence="14">
        <name>heme b</name>
        <dbReference type="ChEBI" id="CHEBI:60344"/>
    </cofactor>
    <text evidence="14">Binds 1 heme b (iron(II)-protoporphyrin IX) group per subunit.</text>
</comment>
<comment type="subcellular location">
    <subcellularLocation>
        <location evidence="1 14">Cell membrane</location>
        <topology evidence="1 14">Multi-pass membrane protein</topology>
    </subcellularLocation>
</comment>
<keyword evidence="6 14" id="KW-0349">Heme</keyword>
<evidence type="ECO:0000256" key="9">
    <source>
        <dbReference type="ARBA" id="ARBA00022989"/>
    </source>
</evidence>
<keyword evidence="16" id="KW-1185">Reference proteome</keyword>
<dbReference type="Pfam" id="PF03653">
    <property type="entry name" value="UPF0093"/>
    <property type="match status" value="1"/>
</dbReference>
<dbReference type="PANTHER" id="PTHR40255:SF1">
    <property type="entry name" value="PROTOPORPHYRINOGEN IX OXIDASE"/>
    <property type="match status" value="1"/>
</dbReference>
<dbReference type="GO" id="GO:0005886">
    <property type="term" value="C:plasma membrane"/>
    <property type="evidence" value="ECO:0007669"/>
    <property type="project" value="UniProtKB-SubCell"/>
</dbReference>
<accession>A0A937CNU4</accession>
<dbReference type="GO" id="GO:0006782">
    <property type="term" value="P:protoporphyrinogen IX biosynthetic process"/>
    <property type="evidence" value="ECO:0007669"/>
    <property type="project" value="UniProtKB-UniRule"/>
</dbReference>
<dbReference type="Proteomes" id="UP000633219">
    <property type="component" value="Unassembled WGS sequence"/>
</dbReference>
<keyword evidence="10 14" id="KW-0560">Oxidoreductase</keyword>
<evidence type="ECO:0000256" key="1">
    <source>
        <dbReference type="ARBA" id="ARBA00004651"/>
    </source>
</evidence>
<evidence type="ECO:0000256" key="2">
    <source>
        <dbReference type="ARBA" id="ARBA00005073"/>
    </source>
</evidence>
<keyword evidence="5 14" id="KW-1003">Cell membrane</keyword>
<comment type="caution">
    <text evidence="15">The sequence shown here is derived from an EMBL/GenBank/DDBJ whole genome shotgun (WGS) entry which is preliminary data.</text>
</comment>
<feature type="transmembrane region" description="Helical" evidence="14">
    <location>
        <begin position="157"/>
        <end position="175"/>
    </location>
</feature>
<feature type="binding site" description="axial binding residue" evidence="14">
    <location>
        <position position="47"/>
    </location>
    <ligand>
        <name>heme</name>
        <dbReference type="ChEBI" id="CHEBI:30413"/>
    </ligand>
    <ligandPart>
        <name>Fe</name>
        <dbReference type="ChEBI" id="CHEBI:18248"/>
    </ligandPart>
</feature>
<evidence type="ECO:0000256" key="8">
    <source>
        <dbReference type="ARBA" id="ARBA00022723"/>
    </source>
</evidence>
<keyword evidence="8 14" id="KW-0479">Metal-binding</keyword>
<dbReference type="EMBL" id="JAEQNC010000011">
    <property type="protein sequence ID" value="MBL0374151.1"/>
    <property type="molecule type" value="Genomic_DNA"/>
</dbReference>
<evidence type="ECO:0000256" key="11">
    <source>
        <dbReference type="ARBA" id="ARBA00023004"/>
    </source>
</evidence>
<feature type="transmembrane region" description="Helical" evidence="14">
    <location>
        <begin position="91"/>
        <end position="112"/>
    </location>
</feature>
<dbReference type="EC" id="1.3.99.-" evidence="14"/>
<reference evidence="15" key="1">
    <citation type="submission" date="2021-01" db="EMBL/GenBank/DDBJ databases">
        <title>Rhizobium sp. strain KVB221 16S ribosomal RNA gene Genome sequencing and assembly.</title>
        <authorList>
            <person name="Kang M."/>
        </authorList>
    </citation>
    <scope>NUCLEOTIDE SEQUENCE</scope>
    <source>
        <strain evidence="15">KVB221</strain>
    </source>
</reference>
<feature type="transmembrane region" description="Helical" evidence="14">
    <location>
        <begin position="40"/>
        <end position="61"/>
    </location>
</feature>
<feature type="transmembrane region" description="Helical" evidence="14">
    <location>
        <begin position="118"/>
        <end position="136"/>
    </location>
</feature>
<proteinExistence type="inferred from homology"/>
<evidence type="ECO:0000256" key="10">
    <source>
        <dbReference type="ARBA" id="ARBA00023002"/>
    </source>
</evidence>
<dbReference type="NCBIfam" id="TIGR00701">
    <property type="entry name" value="protoporphyrinogen oxidase HemJ"/>
    <property type="match status" value="1"/>
</dbReference>
<evidence type="ECO:0000256" key="12">
    <source>
        <dbReference type="ARBA" id="ARBA00023136"/>
    </source>
</evidence>
<keyword evidence="9 14" id="KW-1133">Transmembrane helix</keyword>
<keyword evidence="11 14" id="KW-0408">Iron</keyword>
<evidence type="ECO:0000256" key="6">
    <source>
        <dbReference type="ARBA" id="ARBA00022617"/>
    </source>
</evidence>
<feature type="binding site" description="axial binding residue" evidence="14">
    <location>
        <position position="122"/>
    </location>
    <ligand>
        <name>heme</name>
        <dbReference type="ChEBI" id="CHEBI:30413"/>
    </ligand>
    <ligandPart>
        <name>Fe</name>
        <dbReference type="ChEBI" id="CHEBI:18248"/>
    </ligandPart>
</feature>
<evidence type="ECO:0000313" key="15">
    <source>
        <dbReference type="EMBL" id="MBL0374151.1"/>
    </source>
</evidence>
<feature type="transmembrane region" description="Helical" evidence="14">
    <location>
        <begin position="13"/>
        <end position="34"/>
    </location>
</feature>
<evidence type="ECO:0000313" key="16">
    <source>
        <dbReference type="Proteomes" id="UP000633219"/>
    </source>
</evidence>
<name>A0A937CNU4_9HYPH</name>
<dbReference type="HAMAP" id="MF_02239">
    <property type="entry name" value="HemJ"/>
    <property type="match status" value="1"/>
</dbReference>